<evidence type="ECO:0000256" key="5">
    <source>
        <dbReference type="SAM" id="SignalP"/>
    </source>
</evidence>
<gene>
    <name evidence="6" type="ORF">RN001_000125</name>
</gene>
<dbReference type="PRINTS" id="PR00131">
    <property type="entry name" value="GLHYDRLASE1"/>
</dbReference>
<protein>
    <recommendedName>
        <fullName evidence="8">Myrosinase 1-like</fullName>
    </recommendedName>
</protein>
<keyword evidence="2" id="KW-0378">Hydrolase</keyword>
<dbReference type="InterPro" id="IPR033132">
    <property type="entry name" value="GH_1_N_CS"/>
</dbReference>
<evidence type="ECO:0008006" key="8">
    <source>
        <dbReference type="Google" id="ProtNLM"/>
    </source>
</evidence>
<dbReference type="PANTHER" id="PTHR10353">
    <property type="entry name" value="GLYCOSYL HYDROLASE"/>
    <property type="match status" value="1"/>
</dbReference>
<dbReference type="EMBL" id="JARPUR010000001">
    <property type="protein sequence ID" value="KAK4883854.1"/>
    <property type="molecule type" value="Genomic_DNA"/>
</dbReference>
<keyword evidence="5" id="KW-0732">Signal</keyword>
<organism evidence="6 7">
    <name type="scientific">Aquatica leii</name>
    <dbReference type="NCBI Taxonomy" id="1421715"/>
    <lineage>
        <taxon>Eukaryota</taxon>
        <taxon>Metazoa</taxon>
        <taxon>Ecdysozoa</taxon>
        <taxon>Arthropoda</taxon>
        <taxon>Hexapoda</taxon>
        <taxon>Insecta</taxon>
        <taxon>Pterygota</taxon>
        <taxon>Neoptera</taxon>
        <taxon>Endopterygota</taxon>
        <taxon>Coleoptera</taxon>
        <taxon>Polyphaga</taxon>
        <taxon>Elateriformia</taxon>
        <taxon>Elateroidea</taxon>
        <taxon>Lampyridae</taxon>
        <taxon>Luciolinae</taxon>
        <taxon>Aquatica</taxon>
    </lineage>
</organism>
<dbReference type="GO" id="GO:0008422">
    <property type="term" value="F:beta-glucosidase activity"/>
    <property type="evidence" value="ECO:0007669"/>
    <property type="project" value="TreeGrafter"/>
</dbReference>
<dbReference type="GO" id="GO:0005975">
    <property type="term" value="P:carbohydrate metabolic process"/>
    <property type="evidence" value="ECO:0007669"/>
    <property type="project" value="InterPro"/>
</dbReference>
<evidence type="ECO:0000256" key="4">
    <source>
        <dbReference type="RuleBase" id="RU003690"/>
    </source>
</evidence>
<dbReference type="PROSITE" id="PS00653">
    <property type="entry name" value="GLYCOSYL_HYDROL_F1_2"/>
    <property type="match status" value="1"/>
</dbReference>
<accession>A0AAN7PEI4</accession>
<keyword evidence="7" id="KW-1185">Reference proteome</keyword>
<dbReference type="Proteomes" id="UP001353858">
    <property type="component" value="Unassembled WGS sequence"/>
</dbReference>
<name>A0AAN7PEI4_9COLE</name>
<feature type="chain" id="PRO_5042947615" description="Myrosinase 1-like" evidence="5">
    <location>
        <begin position="18"/>
        <end position="493"/>
    </location>
</feature>
<evidence type="ECO:0000256" key="3">
    <source>
        <dbReference type="ARBA" id="ARBA00023295"/>
    </source>
</evidence>
<dbReference type="PANTHER" id="PTHR10353:SF36">
    <property type="entry name" value="LP05116P"/>
    <property type="match status" value="1"/>
</dbReference>
<dbReference type="AlphaFoldDB" id="A0AAN7PEI4"/>
<evidence type="ECO:0000256" key="2">
    <source>
        <dbReference type="ARBA" id="ARBA00022801"/>
    </source>
</evidence>
<dbReference type="InterPro" id="IPR017853">
    <property type="entry name" value="GH"/>
</dbReference>
<evidence type="ECO:0000313" key="7">
    <source>
        <dbReference type="Proteomes" id="UP001353858"/>
    </source>
</evidence>
<evidence type="ECO:0000256" key="1">
    <source>
        <dbReference type="ARBA" id="ARBA00010838"/>
    </source>
</evidence>
<dbReference type="InterPro" id="IPR001360">
    <property type="entry name" value="Glyco_hydro_1"/>
</dbReference>
<evidence type="ECO:0000313" key="6">
    <source>
        <dbReference type="EMBL" id="KAK4883854.1"/>
    </source>
</evidence>
<dbReference type="SUPFAM" id="SSF51445">
    <property type="entry name" value="(Trans)glycosidases"/>
    <property type="match status" value="1"/>
</dbReference>
<reference evidence="7" key="1">
    <citation type="submission" date="2023-01" db="EMBL/GenBank/DDBJ databases">
        <title>Key to firefly adult light organ development and bioluminescence: homeobox transcription factors regulate luciferase expression and transportation to peroxisome.</title>
        <authorList>
            <person name="Fu X."/>
        </authorList>
    </citation>
    <scope>NUCLEOTIDE SEQUENCE [LARGE SCALE GENOMIC DNA]</scope>
</reference>
<comment type="similarity">
    <text evidence="1 4">Belongs to the glycosyl hydrolase 1 family.</text>
</comment>
<comment type="caution">
    <text evidence="6">The sequence shown here is derived from an EMBL/GenBank/DDBJ whole genome shotgun (WGS) entry which is preliminary data.</text>
</comment>
<sequence length="493" mass="56892">MLIGLCIGSYVLSSVYCQELNVNSFPQNFLFGVSTSAYQIEGAWNESGKSESTWDRFTHKNSNLIANKSNGDVACDSYHKLEEDVRLLKELGVDFYRFSFSWTRILPNAFSYKVNDDSIRHYNTLINLLIKNDIKPVATIFHWDLPQIIQDLGGFSNELITEWFEDYAKVLFSYFGDRVKLWITVNEPQRLCIDGYGGSKIAPGINMSYVSTFTCGHNILKVHAKVYHMYETMFKSVQNGQISIALESNWYKPTTLLDKDHETKKLHALLFQWFADPIFGCGDYPIGLKDLIQTHSLNDGFEQSQLIEFTSDERRQIQNTYDFCAITFYSSEDVINNSIDIQENVKNMAKDFRKSLKFIKQKYGNVPILVVGNGLADEGKLNDFYRVQYLKLHLETLLHAILYDNVNVIGYSYWSLMDTFDWNNGYLNKYGLYHVNFSDPKRPRLPKSSAKFYSKFLSSRKKERNGTHNLPKLSVLIITAVSLLHILHSLKMT</sequence>
<dbReference type="Gene3D" id="3.20.20.80">
    <property type="entry name" value="Glycosidases"/>
    <property type="match status" value="1"/>
</dbReference>
<proteinExistence type="inferred from homology"/>
<keyword evidence="3" id="KW-0326">Glycosidase</keyword>
<feature type="signal peptide" evidence="5">
    <location>
        <begin position="1"/>
        <end position="17"/>
    </location>
</feature>
<dbReference type="Pfam" id="PF00232">
    <property type="entry name" value="Glyco_hydro_1"/>
    <property type="match status" value="2"/>
</dbReference>